<name>A0A0F9I1W2_9ZZZZ</name>
<reference evidence="1" key="1">
    <citation type="journal article" date="2015" name="Nature">
        <title>Complex archaea that bridge the gap between prokaryotes and eukaryotes.</title>
        <authorList>
            <person name="Spang A."/>
            <person name="Saw J.H."/>
            <person name="Jorgensen S.L."/>
            <person name="Zaremba-Niedzwiedzka K."/>
            <person name="Martijn J."/>
            <person name="Lind A.E."/>
            <person name="van Eijk R."/>
            <person name="Schleper C."/>
            <person name="Guy L."/>
            <person name="Ettema T.J."/>
        </authorList>
    </citation>
    <scope>NUCLEOTIDE SEQUENCE</scope>
</reference>
<comment type="caution">
    <text evidence="1">The sequence shown here is derived from an EMBL/GenBank/DDBJ whole genome shotgun (WGS) entry which is preliminary data.</text>
</comment>
<evidence type="ECO:0000313" key="1">
    <source>
        <dbReference type="EMBL" id="KKL87795.1"/>
    </source>
</evidence>
<protein>
    <submittedName>
        <fullName evidence="1">Uncharacterized protein</fullName>
    </submittedName>
</protein>
<accession>A0A0F9I1W2</accession>
<sequence length="55" mass="5758">SAVIVLSDKGGGPGLSATECPAIEPARIITYERGPTMWFSSGCCTGGPDLFPTWR</sequence>
<feature type="non-terminal residue" evidence="1">
    <location>
        <position position="1"/>
    </location>
</feature>
<dbReference type="EMBL" id="LAZR01020739">
    <property type="protein sequence ID" value="KKL87795.1"/>
    <property type="molecule type" value="Genomic_DNA"/>
</dbReference>
<gene>
    <name evidence="1" type="ORF">LCGC14_1931170</name>
</gene>
<dbReference type="AlphaFoldDB" id="A0A0F9I1W2"/>
<proteinExistence type="predicted"/>
<organism evidence="1">
    <name type="scientific">marine sediment metagenome</name>
    <dbReference type="NCBI Taxonomy" id="412755"/>
    <lineage>
        <taxon>unclassified sequences</taxon>
        <taxon>metagenomes</taxon>
        <taxon>ecological metagenomes</taxon>
    </lineage>
</organism>